<dbReference type="PROSITE" id="PS50835">
    <property type="entry name" value="IG_LIKE"/>
    <property type="match status" value="1"/>
</dbReference>
<comment type="caution">
    <text evidence="2">The sequence shown here is derived from an EMBL/GenBank/DDBJ whole genome shotgun (WGS) entry which is preliminary data.</text>
</comment>
<gene>
    <name evidence="2" type="ORF">SPARVUS_LOCUS10966349</name>
</gene>
<dbReference type="InterPro" id="IPR007110">
    <property type="entry name" value="Ig-like_dom"/>
</dbReference>
<sequence>MTWYFMGNDNVRSNINTNVRIDTTLSTCNSVLTIPSTSTSVNWNGTFICVVNDAYSGNRTINVYRRAKSSQITRSPINTGFTCNSFVNFSCCVDN</sequence>
<proteinExistence type="predicted"/>
<feature type="non-terminal residue" evidence="2">
    <location>
        <position position="95"/>
    </location>
</feature>
<name>A0ABN9F2D7_9NEOB</name>
<protein>
    <recommendedName>
        <fullName evidence="1">Ig-like domain-containing protein</fullName>
    </recommendedName>
</protein>
<dbReference type="Proteomes" id="UP001162483">
    <property type="component" value="Unassembled WGS sequence"/>
</dbReference>
<dbReference type="EMBL" id="CATNWA010016105">
    <property type="protein sequence ID" value="CAI9589942.1"/>
    <property type="molecule type" value="Genomic_DNA"/>
</dbReference>
<evidence type="ECO:0000313" key="2">
    <source>
        <dbReference type="EMBL" id="CAI9589942.1"/>
    </source>
</evidence>
<accession>A0ABN9F2D7</accession>
<evidence type="ECO:0000313" key="3">
    <source>
        <dbReference type="Proteomes" id="UP001162483"/>
    </source>
</evidence>
<keyword evidence="3" id="KW-1185">Reference proteome</keyword>
<feature type="domain" description="Ig-like" evidence="1">
    <location>
        <begin position="1"/>
        <end position="62"/>
    </location>
</feature>
<evidence type="ECO:0000259" key="1">
    <source>
        <dbReference type="PROSITE" id="PS50835"/>
    </source>
</evidence>
<organism evidence="2 3">
    <name type="scientific">Staurois parvus</name>
    <dbReference type="NCBI Taxonomy" id="386267"/>
    <lineage>
        <taxon>Eukaryota</taxon>
        <taxon>Metazoa</taxon>
        <taxon>Chordata</taxon>
        <taxon>Craniata</taxon>
        <taxon>Vertebrata</taxon>
        <taxon>Euteleostomi</taxon>
        <taxon>Amphibia</taxon>
        <taxon>Batrachia</taxon>
        <taxon>Anura</taxon>
        <taxon>Neobatrachia</taxon>
        <taxon>Ranoidea</taxon>
        <taxon>Ranidae</taxon>
        <taxon>Staurois</taxon>
    </lineage>
</organism>
<reference evidence="2" key="1">
    <citation type="submission" date="2023-05" db="EMBL/GenBank/DDBJ databases">
        <authorList>
            <person name="Stuckert A."/>
        </authorList>
    </citation>
    <scope>NUCLEOTIDE SEQUENCE</scope>
</reference>